<dbReference type="CDD" id="cd02440">
    <property type="entry name" value="AdoMet_MTases"/>
    <property type="match status" value="1"/>
</dbReference>
<keyword evidence="2" id="KW-0808">Transferase</keyword>
<evidence type="ECO:0000259" key="1">
    <source>
        <dbReference type="Pfam" id="PF08242"/>
    </source>
</evidence>
<dbReference type="SUPFAM" id="SSF53335">
    <property type="entry name" value="S-adenosyl-L-methionine-dependent methyltransferases"/>
    <property type="match status" value="1"/>
</dbReference>
<organism evidence="2 3">
    <name type="scientific">Stackebrandtia endophytica</name>
    <dbReference type="NCBI Taxonomy" id="1496996"/>
    <lineage>
        <taxon>Bacteria</taxon>
        <taxon>Bacillati</taxon>
        <taxon>Actinomycetota</taxon>
        <taxon>Actinomycetes</taxon>
        <taxon>Glycomycetales</taxon>
        <taxon>Glycomycetaceae</taxon>
        <taxon>Stackebrandtia</taxon>
    </lineage>
</organism>
<evidence type="ECO:0000313" key="3">
    <source>
        <dbReference type="Proteomes" id="UP000317043"/>
    </source>
</evidence>
<dbReference type="GO" id="GO:0032259">
    <property type="term" value="P:methylation"/>
    <property type="evidence" value="ECO:0007669"/>
    <property type="project" value="UniProtKB-KW"/>
</dbReference>
<dbReference type="GO" id="GO:0008168">
    <property type="term" value="F:methyltransferase activity"/>
    <property type="evidence" value="ECO:0007669"/>
    <property type="project" value="UniProtKB-KW"/>
</dbReference>
<name>A0A543AXT1_9ACTN</name>
<dbReference type="EMBL" id="VFOW01000001">
    <property type="protein sequence ID" value="TQL77392.1"/>
    <property type="molecule type" value="Genomic_DNA"/>
</dbReference>
<dbReference type="InterPro" id="IPR050723">
    <property type="entry name" value="CFA/CMAS"/>
</dbReference>
<dbReference type="Gene3D" id="3.40.50.150">
    <property type="entry name" value="Vaccinia Virus protein VP39"/>
    <property type="match status" value="1"/>
</dbReference>
<dbReference type="Proteomes" id="UP000317043">
    <property type="component" value="Unassembled WGS sequence"/>
</dbReference>
<dbReference type="PANTHER" id="PTHR43667:SF2">
    <property type="entry name" value="FATTY ACID C-METHYL TRANSFERASE"/>
    <property type="match status" value="1"/>
</dbReference>
<proteinExistence type="predicted"/>
<dbReference type="InterPro" id="IPR013217">
    <property type="entry name" value="Methyltransf_12"/>
</dbReference>
<dbReference type="AlphaFoldDB" id="A0A543AXT1"/>
<protein>
    <submittedName>
        <fullName evidence="2">Cyclopropane fatty-acyl-phospholipid synthase-like methyltransferase</fullName>
    </submittedName>
</protein>
<gene>
    <name evidence="2" type="ORF">FB566_2951</name>
</gene>
<dbReference type="InterPro" id="IPR029063">
    <property type="entry name" value="SAM-dependent_MTases_sf"/>
</dbReference>
<dbReference type="PANTHER" id="PTHR43667">
    <property type="entry name" value="CYCLOPROPANE-FATTY-ACYL-PHOSPHOLIPID SYNTHASE"/>
    <property type="match status" value="1"/>
</dbReference>
<dbReference type="InParanoid" id="A0A543AXT1"/>
<feature type="domain" description="Methyltransferase type 12" evidence="1">
    <location>
        <begin position="40"/>
        <end position="134"/>
    </location>
</feature>
<dbReference type="Pfam" id="PF08242">
    <property type="entry name" value="Methyltransf_12"/>
    <property type="match status" value="1"/>
</dbReference>
<dbReference type="RefSeq" id="WP_142040205.1">
    <property type="nucleotide sequence ID" value="NZ_JBHTGS010000001.1"/>
</dbReference>
<sequence length="247" mass="26967">MTSIAGPAYGTYLDFASPLSQPRADRIVRYLAATRPTTVVDIGCGWGELLLQLLAACPDASGVGVDTDQPDVTRGRANAQERGLADRVTFIEGPGADHSTPADVVMCIGASHAYGDIPTALRALKPLVNPGGRLLFAEGFWEHRPSPAELERLWPDASADEYPELAGLVDMTADAGYQPLWIEAVSRDEWDHFESGHLADQAHWLLEHGDTETAPDVRERYESHRTRWLTGTRELFGFAYLTLGIPA</sequence>
<accession>A0A543AXT1</accession>
<keyword evidence="3" id="KW-1185">Reference proteome</keyword>
<reference evidence="2 3" key="1">
    <citation type="submission" date="2019-06" db="EMBL/GenBank/DDBJ databases">
        <title>Sequencing the genomes of 1000 actinobacteria strains.</title>
        <authorList>
            <person name="Klenk H.-P."/>
        </authorList>
    </citation>
    <scope>NUCLEOTIDE SEQUENCE [LARGE SCALE GENOMIC DNA]</scope>
    <source>
        <strain evidence="2 3">DSM 45928</strain>
    </source>
</reference>
<comment type="caution">
    <text evidence="2">The sequence shown here is derived from an EMBL/GenBank/DDBJ whole genome shotgun (WGS) entry which is preliminary data.</text>
</comment>
<keyword evidence="2" id="KW-0489">Methyltransferase</keyword>
<dbReference type="OrthoDB" id="474235at2"/>
<evidence type="ECO:0000313" key="2">
    <source>
        <dbReference type="EMBL" id="TQL77392.1"/>
    </source>
</evidence>